<protein>
    <submittedName>
        <fullName evidence="1">Uncharacterized protein</fullName>
    </submittedName>
</protein>
<evidence type="ECO:0000313" key="2">
    <source>
        <dbReference type="Proteomes" id="UP001152646"/>
    </source>
</evidence>
<accession>A0A9W4JE03</accession>
<dbReference type="AlphaFoldDB" id="A0A9W4JE03"/>
<gene>
    <name evidence="1" type="ORF">PSALAMII_LOCUS7368</name>
</gene>
<organism evidence="1 2">
    <name type="scientific">Penicillium salamii</name>
    <dbReference type="NCBI Taxonomy" id="1612424"/>
    <lineage>
        <taxon>Eukaryota</taxon>
        <taxon>Fungi</taxon>
        <taxon>Dikarya</taxon>
        <taxon>Ascomycota</taxon>
        <taxon>Pezizomycotina</taxon>
        <taxon>Eurotiomycetes</taxon>
        <taxon>Eurotiomycetidae</taxon>
        <taxon>Eurotiales</taxon>
        <taxon>Aspergillaceae</taxon>
        <taxon>Penicillium</taxon>
    </lineage>
</organism>
<dbReference type="OrthoDB" id="4364447at2759"/>
<reference evidence="1" key="1">
    <citation type="submission" date="2021-07" db="EMBL/GenBank/DDBJ databases">
        <authorList>
            <person name="Branca A.L. A."/>
        </authorList>
    </citation>
    <scope>NUCLEOTIDE SEQUENCE</scope>
</reference>
<comment type="caution">
    <text evidence="1">The sequence shown here is derived from an EMBL/GenBank/DDBJ whole genome shotgun (WGS) entry which is preliminary data.</text>
</comment>
<name>A0A9W4JE03_9EURO</name>
<proteinExistence type="predicted"/>
<dbReference type="Proteomes" id="UP001152646">
    <property type="component" value="Unassembled WGS sequence"/>
</dbReference>
<dbReference type="EMBL" id="CAJVPA010000196">
    <property type="protein sequence ID" value="CAG8393858.1"/>
    <property type="molecule type" value="Genomic_DNA"/>
</dbReference>
<sequence>MLNERDAQLDAEENMSGQESIWRGVYNLMRCPSSSCHLDPHCWQDPHGKKHSKLRSHQLKHLIAFVEKGGALLSHEDVPDNFREELYMEERHRLKSQQSQKNKMVDTPESCQPININFNRMQSSPQQDTSDPTTASAMVLPSNNQAIEDLNLTRLRDEAVKDYGAWHKSNIGDENLKAQFRQAYNMALANGLDLRLIHKDQDPSFFINKGIVVSIARQFVRAIGQWIKCVRNITLDDQGTQATA</sequence>
<evidence type="ECO:0000313" key="1">
    <source>
        <dbReference type="EMBL" id="CAG8393858.1"/>
    </source>
</evidence>